<sequence>MLFFNGIGAGQFLGSKKRGDYTTASWEAVCSFVDAVNEQSDVGCSWSFLF</sequence>
<reference evidence="1 2" key="1">
    <citation type="journal article" date="2014" name="Science">
        <title>Plant genetics. Early allopolyploid evolution in the post-Neolithic Brassica napus oilseed genome.</title>
        <authorList>
            <person name="Chalhoub B."/>
            <person name="Denoeud F."/>
            <person name="Liu S."/>
            <person name="Parkin I.A."/>
            <person name="Tang H."/>
            <person name="Wang X."/>
            <person name="Chiquet J."/>
            <person name="Belcram H."/>
            <person name="Tong C."/>
            <person name="Samans B."/>
            <person name="Correa M."/>
            <person name="Da Silva C."/>
            <person name="Just J."/>
            <person name="Falentin C."/>
            <person name="Koh C.S."/>
            <person name="Le Clainche I."/>
            <person name="Bernard M."/>
            <person name="Bento P."/>
            <person name="Noel B."/>
            <person name="Labadie K."/>
            <person name="Alberti A."/>
            <person name="Charles M."/>
            <person name="Arnaud D."/>
            <person name="Guo H."/>
            <person name="Daviaud C."/>
            <person name="Alamery S."/>
            <person name="Jabbari K."/>
            <person name="Zhao M."/>
            <person name="Edger P.P."/>
            <person name="Chelaifa H."/>
            <person name="Tack D."/>
            <person name="Lassalle G."/>
            <person name="Mestiri I."/>
            <person name="Schnel N."/>
            <person name="Le Paslier M.C."/>
            <person name="Fan G."/>
            <person name="Renault V."/>
            <person name="Bayer P.E."/>
            <person name="Golicz A.A."/>
            <person name="Manoli S."/>
            <person name="Lee T.H."/>
            <person name="Thi V.H."/>
            <person name="Chalabi S."/>
            <person name="Hu Q."/>
            <person name="Fan C."/>
            <person name="Tollenaere R."/>
            <person name="Lu Y."/>
            <person name="Battail C."/>
            <person name="Shen J."/>
            <person name="Sidebottom C.H."/>
            <person name="Wang X."/>
            <person name="Canaguier A."/>
            <person name="Chauveau A."/>
            <person name="Berard A."/>
            <person name="Deniot G."/>
            <person name="Guan M."/>
            <person name="Liu Z."/>
            <person name="Sun F."/>
            <person name="Lim Y.P."/>
            <person name="Lyons E."/>
            <person name="Town C.D."/>
            <person name="Bancroft I."/>
            <person name="Wang X."/>
            <person name="Meng J."/>
            <person name="Ma J."/>
            <person name="Pires J.C."/>
            <person name="King G.J."/>
            <person name="Brunel D."/>
            <person name="Delourme R."/>
            <person name="Renard M."/>
            <person name="Aury J.M."/>
            <person name="Adams K.L."/>
            <person name="Batley J."/>
            <person name="Snowdon R.J."/>
            <person name="Tost J."/>
            <person name="Edwards D."/>
            <person name="Zhou Y."/>
            <person name="Hua W."/>
            <person name="Sharpe A.G."/>
            <person name="Paterson A.H."/>
            <person name="Guan C."/>
            <person name="Wincker P."/>
        </authorList>
    </citation>
    <scope>NUCLEOTIDE SEQUENCE [LARGE SCALE GENOMIC DNA]</scope>
    <source>
        <strain evidence="2">cv. Darmor-bzh</strain>
    </source>
</reference>
<dbReference type="EMBL" id="LK032508">
    <property type="protein sequence ID" value="CDY41825.1"/>
    <property type="molecule type" value="Genomic_DNA"/>
</dbReference>
<dbReference type="PaxDb" id="3708-A0A078HTC4"/>
<organism evidence="1 2">
    <name type="scientific">Brassica napus</name>
    <name type="common">Rape</name>
    <dbReference type="NCBI Taxonomy" id="3708"/>
    <lineage>
        <taxon>Eukaryota</taxon>
        <taxon>Viridiplantae</taxon>
        <taxon>Streptophyta</taxon>
        <taxon>Embryophyta</taxon>
        <taxon>Tracheophyta</taxon>
        <taxon>Spermatophyta</taxon>
        <taxon>Magnoliopsida</taxon>
        <taxon>eudicotyledons</taxon>
        <taxon>Gunneridae</taxon>
        <taxon>Pentapetalae</taxon>
        <taxon>rosids</taxon>
        <taxon>malvids</taxon>
        <taxon>Brassicales</taxon>
        <taxon>Brassicaceae</taxon>
        <taxon>Brassiceae</taxon>
        <taxon>Brassica</taxon>
    </lineage>
</organism>
<evidence type="ECO:0000313" key="1">
    <source>
        <dbReference type="EMBL" id="CDY41825.1"/>
    </source>
</evidence>
<proteinExistence type="predicted"/>
<evidence type="ECO:0000313" key="2">
    <source>
        <dbReference type="Proteomes" id="UP000028999"/>
    </source>
</evidence>
<dbReference type="Gramene" id="CDY41825">
    <property type="protein sequence ID" value="CDY41825"/>
    <property type="gene ID" value="GSBRNA2T00073743001"/>
</dbReference>
<protein>
    <submittedName>
        <fullName evidence="1">BnaA08g03200D protein</fullName>
    </submittedName>
</protein>
<dbReference type="Proteomes" id="UP000028999">
    <property type="component" value="Unassembled WGS sequence"/>
</dbReference>
<gene>
    <name evidence="1" type="primary">BnaA08g03200D</name>
    <name evidence="1" type="ORF">GSBRNA2T00073743001</name>
</gene>
<accession>A0A078HTC4</accession>
<keyword evidence="2" id="KW-1185">Reference proteome</keyword>
<dbReference type="AlphaFoldDB" id="A0A078HTC4"/>
<name>A0A078HTC4_BRANA</name>